<evidence type="ECO:0000256" key="5">
    <source>
        <dbReference type="ARBA" id="ARBA00022989"/>
    </source>
</evidence>
<dbReference type="PANTHER" id="PTHR30151">
    <property type="entry name" value="ALKANE SULFONATE ABC TRANSPORTER-RELATED, MEMBRANE SUBUNIT"/>
    <property type="match status" value="1"/>
</dbReference>
<dbReference type="Gene3D" id="1.10.3720.10">
    <property type="entry name" value="MetI-like"/>
    <property type="match status" value="1"/>
</dbReference>
<dbReference type="FunFam" id="1.10.3720.10:FF:000003">
    <property type="entry name" value="Aliphatic sulfonate ABC transporter permease"/>
    <property type="match status" value="1"/>
</dbReference>
<feature type="domain" description="ABC transmembrane type-1" evidence="8">
    <location>
        <begin position="58"/>
        <end position="238"/>
    </location>
</feature>
<gene>
    <name evidence="9" type="ORF">AC731_002590</name>
</gene>
<keyword evidence="10" id="KW-1185">Reference proteome</keyword>
<proteinExistence type="inferred from homology"/>
<dbReference type="PROSITE" id="PS50928">
    <property type="entry name" value="ABC_TM1"/>
    <property type="match status" value="1"/>
</dbReference>
<evidence type="ECO:0000259" key="8">
    <source>
        <dbReference type="PROSITE" id="PS50928"/>
    </source>
</evidence>
<feature type="transmembrane region" description="Helical" evidence="7">
    <location>
        <begin position="65"/>
        <end position="90"/>
    </location>
</feature>
<keyword evidence="2 7" id="KW-0813">Transport</keyword>
<dbReference type="EMBL" id="CP014646">
    <property type="protein sequence ID" value="AMO38960.1"/>
    <property type="molecule type" value="Genomic_DNA"/>
</dbReference>
<feature type="transmembrane region" description="Helical" evidence="7">
    <location>
        <begin position="220"/>
        <end position="242"/>
    </location>
</feature>
<feature type="transmembrane region" description="Helical" evidence="7">
    <location>
        <begin position="99"/>
        <end position="118"/>
    </location>
</feature>
<feature type="transmembrane region" description="Helical" evidence="7">
    <location>
        <begin position="187"/>
        <end position="208"/>
    </location>
</feature>
<evidence type="ECO:0000313" key="10">
    <source>
        <dbReference type="Proteomes" id="UP000036902"/>
    </source>
</evidence>
<protein>
    <submittedName>
        <fullName evidence="9">ABC transporter permease</fullName>
    </submittedName>
</protein>
<dbReference type="InterPro" id="IPR035906">
    <property type="entry name" value="MetI-like_sf"/>
</dbReference>
<evidence type="ECO:0000256" key="2">
    <source>
        <dbReference type="ARBA" id="ARBA00022448"/>
    </source>
</evidence>
<keyword evidence="6 7" id="KW-0472">Membrane</keyword>
<dbReference type="GO" id="GO:0010438">
    <property type="term" value="P:cellular response to sulfur starvation"/>
    <property type="evidence" value="ECO:0007669"/>
    <property type="project" value="TreeGrafter"/>
</dbReference>
<comment type="subcellular location">
    <subcellularLocation>
        <location evidence="1 7">Cell membrane</location>
        <topology evidence="1 7">Multi-pass membrane protein</topology>
    </subcellularLocation>
</comment>
<dbReference type="SUPFAM" id="SSF161098">
    <property type="entry name" value="MetI-like"/>
    <property type="match status" value="1"/>
</dbReference>
<dbReference type="AlphaFoldDB" id="A0A127KAH2"/>
<dbReference type="CDD" id="cd06261">
    <property type="entry name" value="TM_PBP2"/>
    <property type="match status" value="1"/>
</dbReference>
<keyword evidence="5 7" id="KW-1133">Transmembrane helix</keyword>
<dbReference type="InterPro" id="IPR000515">
    <property type="entry name" value="MetI-like"/>
</dbReference>
<evidence type="ECO:0000313" key="9">
    <source>
        <dbReference type="EMBL" id="AMO38960.1"/>
    </source>
</evidence>
<dbReference type="Pfam" id="PF00528">
    <property type="entry name" value="BPD_transp_1"/>
    <property type="match status" value="1"/>
</dbReference>
<dbReference type="GO" id="GO:0005886">
    <property type="term" value="C:plasma membrane"/>
    <property type="evidence" value="ECO:0007669"/>
    <property type="project" value="UniProtKB-SubCell"/>
</dbReference>
<evidence type="ECO:0000256" key="7">
    <source>
        <dbReference type="RuleBase" id="RU363032"/>
    </source>
</evidence>
<evidence type="ECO:0000256" key="6">
    <source>
        <dbReference type="ARBA" id="ARBA00023136"/>
    </source>
</evidence>
<keyword evidence="4 7" id="KW-0812">Transmembrane</keyword>
<dbReference type="STRING" id="1134435.AC731_002590"/>
<evidence type="ECO:0000256" key="1">
    <source>
        <dbReference type="ARBA" id="ARBA00004651"/>
    </source>
</evidence>
<sequence length="249" mass="26766">MPTPLTLPVLGLALAAALWAVATLLLATDTPILANFAPVEALRALARLVVDPLMWDHIGVSLQRVAVGLGVALAIGVPLGILTGVSRVFAQTTTPLFQFLRMISPLSWMPIAVMVLGVGDAPVYFLLAFAAVWPILLNTAAGVAQLDRNWLMLARSLSATRFETIFRVVLPGIVAHILSGVRLAIGIIWIILVPAEMLGVSAGLGYFILDARDRLAYPDLMAAILIIGALGFALDHAARWLYARWLHKR</sequence>
<accession>A0A127KAH2</accession>
<dbReference type="KEGG" id="thu:AC731_002590"/>
<organism evidence="9 10">
    <name type="scientific">Thauera humireducens</name>
    <dbReference type="NCBI Taxonomy" id="1134435"/>
    <lineage>
        <taxon>Bacteria</taxon>
        <taxon>Pseudomonadati</taxon>
        <taxon>Pseudomonadota</taxon>
        <taxon>Betaproteobacteria</taxon>
        <taxon>Rhodocyclales</taxon>
        <taxon>Zoogloeaceae</taxon>
        <taxon>Thauera</taxon>
    </lineage>
</organism>
<reference evidence="10" key="1">
    <citation type="submission" date="2016-03" db="EMBL/GenBank/DDBJ databases">
        <authorList>
            <person name="Ma C."/>
            <person name="Zhou S."/>
            <person name="Yang G."/>
        </authorList>
    </citation>
    <scope>NUCLEOTIDE SEQUENCE [LARGE SCALE GENOMIC DNA]</scope>
    <source>
        <strain evidence="10">SgZ-1</strain>
    </source>
</reference>
<dbReference type="GO" id="GO:0042918">
    <property type="term" value="P:alkanesulfonate transmembrane transport"/>
    <property type="evidence" value="ECO:0007669"/>
    <property type="project" value="UniProtKB-ARBA"/>
</dbReference>
<dbReference type="RefSeq" id="WP_048710511.1">
    <property type="nucleotide sequence ID" value="NZ_CP014646.1"/>
</dbReference>
<name>A0A127KAH2_9RHOO</name>
<dbReference type="PANTHER" id="PTHR30151:SF25">
    <property type="entry name" value="TAURINE TRANSPORT SYSTEM PERMEASE PROTEIN TAUC"/>
    <property type="match status" value="1"/>
</dbReference>
<comment type="similarity">
    <text evidence="7">Belongs to the binding-protein-dependent transport system permease family.</text>
</comment>
<keyword evidence="3" id="KW-1003">Cell membrane</keyword>
<evidence type="ECO:0000256" key="4">
    <source>
        <dbReference type="ARBA" id="ARBA00022692"/>
    </source>
</evidence>
<dbReference type="Proteomes" id="UP000036902">
    <property type="component" value="Chromosome"/>
</dbReference>
<evidence type="ECO:0000256" key="3">
    <source>
        <dbReference type="ARBA" id="ARBA00022475"/>
    </source>
</evidence>
<feature type="transmembrane region" description="Helical" evidence="7">
    <location>
        <begin position="124"/>
        <end position="144"/>
    </location>
</feature>